<reference evidence="1" key="1">
    <citation type="submission" date="2023-03" db="EMBL/GenBank/DDBJ databases">
        <authorList>
            <person name="Steffen K."/>
            <person name="Cardenas P."/>
        </authorList>
    </citation>
    <scope>NUCLEOTIDE SEQUENCE</scope>
</reference>
<organism evidence="1 2">
    <name type="scientific">Geodia barretti</name>
    <name type="common">Barrett's horny sponge</name>
    <dbReference type="NCBI Taxonomy" id="519541"/>
    <lineage>
        <taxon>Eukaryota</taxon>
        <taxon>Metazoa</taxon>
        <taxon>Porifera</taxon>
        <taxon>Demospongiae</taxon>
        <taxon>Heteroscleromorpha</taxon>
        <taxon>Tetractinellida</taxon>
        <taxon>Astrophorina</taxon>
        <taxon>Geodiidae</taxon>
        <taxon>Geodia</taxon>
    </lineage>
</organism>
<feature type="non-terminal residue" evidence="1">
    <location>
        <position position="67"/>
    </location>
</feature>
<dbReference type="EMBL" id="CASHTH010001964">
    <property type="protein sequence ID" value="CAI8022583.1"/>
    <property type="molecule type" value="Genomic_DNA"/>
</dbReference>
<comment type="caution">
    <text evidence="1">The sequence shown here is derived from an EMBL/GenBank/DDBJ whole genome shotgun (WGS) entry which is preliminary data.</text>
</comment>
<protein>
    <submittedName>
        <fullName evidence="1">Uncharacterized protein</fullName>
    </submittedName>
</protein>
<gene>
    <name evidence="1" type="ORF">GBAR_LOCUS13243</name>
</gene>
<evidence type="ECO:0000313" key="1">
    <source>
        <dbReference type="EMBL" id="CAI8022583.1"/>
    </source>
</evidence>
<dbReference type="Proteomes" id="UP001174909">
    <property type="component" value="Unassembled WGS sequence"/>
</dbReference>
<dbReference type="AlphaFoldDB" id="A0AA35WID6"/>
<sequence length="67" mass="7804">MVLAEQCHYALNVALMMAQKHSCLVCRFAHYSCERFDDKEKEGVLVVPWKKGFHPMCWNANGINQLY</sequence>
<accession>A0AA35WID6</accession>
<name>A0AA35WID6_GEOBA</name>
<keyword evidence="2" id="KW-1185">Reference proteome</keyword>
<evidence type="ECO:0000313" key="2">
    <source>
        <dbReference type="Proteomes" id="UP001174909"/>
    </source>
</evidence>
<proteinExistence type="predicted"/>